<proteinExistence type="predicted"/>
<protein>
    <recommendedName>
        <fullName evidence="8">Peptidylamidoglycolate lyase</fullName>
    </recommendedName>
</protein>
<organism evidence="6 7">
    <name type="scientific">Polarella glacialis</name>
    <name type="common">Dinoflagellate</name>
    <dbReference type="NCBI Taxonomy" id="89957"/>
    <lineage>
        <taxon>Eukaryota</taxon>
        <taxon>Sar</taxon>
        <taxon>Alveolata</taxon>
        <taxon>Dinophyceae</taxon>
        <taxon>Suessiales</taxon>
        <taxon>Suessiaceae</taxon>
        <taxon>Polarella</taxon>
    </lineage>
</organism>
<keyword evidence="1" id="KW-0732">Signal</keyword>
<name>A0A813FFK5_POLGL</name>
<accession>A0A813FFK5</accession>
<keyword evidence="4" id="KW-0325">Glycoprotein</keyword>
<dbReference type="PROSITE" id="PS51125">
    <property type="entry name" value="NHL"/>
    <property type="match status" value="3"/>
</dbReference>
<evidence type="ECO:0000256" key="5">
    <source>
        <dbReference type="PROSITE-ProRule" id="PRU00504"/>
    </source>
</evidence>
<dbReference type="InterPro" id="IPR011042">
    <property type="entry name" value="6-blade_b-propeller_TolB-like"/>
</dbReference>
<dbReference type="InterPro" id="IPR014784">
    <property type="entry name" value="Cu2_ascorb_mOase-like_C"/>
</dbReference>
<feature type="repeat" description="NHL" evidence="5">
    <location>
        <begin position="166"/>
        <end position="207"/>
    </location>
</feature>
<evidence type="ECO:0000256" key="2">
    <source>
        <dbReference type="ARBA" id="ARBA00022737"/>
    </source>
</evidence>
<dbReference type="GO" id="GO:0016715">
    <property type="term" value="F:oxidoreductase activity, acting on paired donors, with incorporation or reduction of molecular oxygen, reduced ascorbate as one donor, and incorporation of one atom of oxygen"/>
    <property type="evidence" value="ECO:0007669"/>
    <property type="project" value="InterPro"/>
</dbReference>
<dbReference type="Proteomes" id="UP000654075">
    <property type="component" value="Unassembled WGS sequence"/>
</dbReference>
<gene>
    <name evidence="6" type="ORF">PGLA1383_LOCUS27118</name>
</gene>
<dbReference type="AlphaFoldDB" id="A0A813FFK5"/>
<sequence length="425" mass="45301">MRIGSLGAKSAQDPQTYYLENETAPPLRNNDLVKLRCHYDTRSWTRSSFVPFHASEDNGEMCNQYVMGSLSMSCKADPSCLDSGKLFVRDSLGGASGQVLAVAQDRTGAGSVLGQVTGVALAPDEKGTLWAFHRAGKDWSNKDTIAGSTIIGSLSSVSDILSGAGRQVATKLGSAQFVVPHGLAVDSAGRLWVTDVELHQVIQLDPSTGRRLLVLGEARRPGLDAKHFNKPTGVAFSPGGKLLYVADGYGNSRIAVFSLPNGEFLGQWGSRGTGPGQFDTPHSLAVDSAGRVYVADRNNARVQVFAPFHTSSRTAGGLLSIWPGEGLRPWTSLSGSEMQAAVGAGGKPWLHHVSAVSYDPVLDVLFVVEGGRIVVRDLRGSALQSFGESLSWPHDVVSYTDLEKGVSVAWVAELTGQKVRQFVIH</sequence>
<dbReference type="PANTHER" id="PTHR10680">
    <property type="entry name" value="PEPTIDYL-GLYCINE ALPHA-AMIDATING MONOOXYGENASE"/>
    <property type="match status" value="1"/>
</dbReference>
<evidence type="ECO:0000256" key="1">
    <source>
        <dbReference type="ARBA" id="ARBA00022729"/>
    </source>
</evidence>
<dbReference type="CDD" id="cd14958">
    <property type="entry name" value="NHL_PAL_like"/>
    <property type="match status" value="1"/>
</dbReference>
<evidence type="ECO:0008006" key="8">
    <source>
        <dbReference type="Google" id="ProtNLM"/>
    </source>
</evidence>
<dbReference type="InterPro" id="IPR001258">
    <property type="entry name" value="NHL_repeat"/>
</dbReference>
<dbReference type="InterPro" id="IPR008977">
    <property type="entry name" value="PHM/PNGase_F_dom_sf"/>
</dbReference>
<dbReference type="SUPFAM" id="SSF49742">
    <property type="entry name" value="PHM/PNGase F"/>
    <property type="match status" value="1"/>
</dbReference>
<evidence type="ECO:0000313" key="7">
    <source>
        <dbReference type="Proteomes" id="UP000654075"/>
    </source>
</evidence>
<keyword evidence="2" id="KW-0677">Repeat</keyword>
<comment type="caution">
    <text evidence="6">The sequence shown here is derived from an EMBL/GenBank/DDBJ whole genome shotgun (WGS) entry which is preliminary data.</text>
</comment>
<dbReference type="SUPFAM" id="SSF75011">
    <property type="entry name" value="3-carboxy-cis,cis-mucoante lactonizing enzyme"/>
    <property type="match status" value="1"/>
</dbReference>
<evidence type="ECO:0000313" key="6">
    <source>
        <dbReference type="EMBL" id="CAE8609291.1"/>
    </source>
</evidence>
<dbReference type="Pfam" id="PF01436">
    <property type="entry name" value="NHL"/>
    <property type="match status" value="3"/>
</dbReference>
<feature type="repeat" description="NHL" evidence="5">
    <location>
        <begin position="269"/>
        <end position="308"/>
    </location>
</feature>
<keyword evidence="3" id="KW-1015">Disulfide bond</keyword>
<dbReference type="GO" id="GO:0005576">
    <property type="term" value="C:extracellular region"/>
    <property type="evidence" value="ECO:0007669"/>
    <property type="project" value="TreeGrafter"/>
</dbReference>
<keyword evidence="7" id="KW-1185">Reference proteome</keyword>
<dbReference type="EMBL" id="CAJNNV010024274">
    <property type="protein sequence ID" value="CAE8609291.1"/>
    <property type="molecule type" value="Genomic_DNA"/>
</dbReference>
<evidence type="ECO:0000256" key="4">
    <source>
        <dbReference type="ARBA" id="ARBA00023180"/>
    </source>
</evidence>
<dbReference type="Gene3D" id="2.120.10.30">
    <property type="entry name" value="TolB, C-terminal domain"/>
    <property type="match status" value="1"/>
</dbReference>
<evidence type="ECO:0000256" key="3">
    <source>
        <dbReference type="ARBA" id="ARBA00023157"/>
    </source>
</evidence>
<feature type="repeat" description="NHL" evidence="5">
    <location>
        <begin position="224"/>
        <end position="260"/>
    </location>
</feature>
<dbReference type="OrthoDB" id="10018185at2759"/>
<dbReference type="Gene3D" id="2.60.120.230">
    <property type="match status" value="1"/>
</dbReference>
<reference evidence="6" key="1">
    <citation type="submission" date="2021-02" db="EMBL/GenBank/DDBJ databases">
        <authorList>
            <person name="Dougan E. K."/>
            <person name="Rhodes N."/>
            <person name="Thang M."/>
            <person name="Chan C."/>
        </authorList>
    </citation>
    <scope>NUCLEOTIDE SEQUENCE</scope>
</reference>
<dbReference type="PANTHER" id="PTHR10680:SF28">
    <property type="entry name" value="SMP-30_GLUCONOLACTONASE_LRE-LIKE REGION DOMAIN-CONTAINING PROTEIN"/>
    <property type="match status" value="1"/>
</dbReference>